<keyword evidence="2" id="KW-1185">Reference proteome</keyword>
<dbReference type="AlphaFoldDB" id="A0A2P5EIZ0"/>
<comment type="caution">
    <text evidence="1">The sequence shown here is derived from an EMBL/GenBank/DDBJ whole genome shotgun (WGS) entry which is preliminary data.</text>
</comment>
<dbReference type="OrthoDB" id="10350779at2759"/>
<evidence type="ECO:0000313" key="1">
    <source>
        <dbReference type="EMBL" id="PON85520.1"/>
    </source>
</evidence>
<gene>
    <name evidence="1" type="ORF">TorRG33x02_186690</name>
</gene>
<evidence type="ECO:0000313" key="2">
    <source>
        <dbReference type="Proteomes" id="UP000237000"/>
    </source>
</evidence>
<protein>
    <submittedName>
        <fullName evidence="1">Uncharacterized protein</fullName>
    </submittedName>
</protein>
<dbReference type="InParanoid" id="A0A2P5EIZ0"/>
<organism evidence="1 2">
    <name type="scientific">Trema orientale</name>
    <name type="common">Charcoal tree</name>
    <name type="synonym">Celtis orientalis</name>
    <dbReference type="NCBI Taxonomy" id="63057"/>
    <lineage>
        <taxon>Eukaryota</taxon>
        <taxon>Viridiplantae</taxon>
        <taxon>Streptophyta</taxon>
        <taxon>Embryophyta</taxon>
        <taxon>Tracheophyta</taxon>
        <taxon>Spermatophyta</taxon>
        <taxon>Magnoliopsida</taxon>
        <taxon>eudicotyledons</taxon>
        <taxon>Gunneridae</taxon>
        <taxon>Pentapetalae</taxon>
        <taxon>rosids</taxon>
        <taxon>fabids</taxon>
        <taxon>Rosales</taxon>
        <taxon>Cannabaceae</taxon>
        <taxon>Trema</taxon>
    </lineage>
</organism>
<dbReference type="Proteomes" id="UP000237000">
    <property type="component" value="Unassembled WGS sequence"/>
</dbReference>
<sequence length="76" mass="8687">MDQNDVMFKPESAFEAAANNLDMKWALNITELESLSFIVFQRGVGLYQWLLLRIAAVAFDGLVRDKLERRPLIMGV</sequence>
<proteinExistence type="predicted"/>
<dbReference type="EMBL" id="JXTC01000146">
    <property type="protein sequence ID" value="PON85520.1"/>
    <property type="molecule type" value="Genomic_DNA"/>
</dbReference>
<accession>A0A2P5EIZ0</accession>
<reference evidence="2" key="1">
    <citation type="submission" date="2016-06" db="EMBL/GenBank/DDBJ databases">
        <title>Parallel loss of symbiosis genes in relatives of nitrogen-fixing non-legume Parasponia.</title>
        <authorList>
            <person name="Van Velzen R."/>
            <person name="Holmer R."/>
            <person name="Bu F."/>
            <person name="Rutten L."/>
            <person name="Van Zeijl A."/>
            <person name="Liu W."/>
            <person name="Santuari L."/>
            <person name="Cao Q."/>
            <person name="Sharma T."/>
            <person name="Shen D."/>
            <person name="Roswanjaya Y."/>
            <person name="Wardhani T."/>
            <person name="Kalhor M.S."/>
            <person name="Jansen J."/>
            <person name="Van den Hoogen J."/>
            <person name="Gungor B."/>
            <person name="Hartog M."/>
            <person name="Hontelez J."/>
            <person name="Verver J."/>
            <person name="Yang W.-C."/>
            <person name="Schijlen E."/>
            <person name="Repin R."/>
            <person name="Schilthuizen M."/>
            <person name="Schranz E."/>
            <person name="Heidstra R."/>
            <person name="Miyata K."/>
            <person name="Fedorova E."/>
            <person name="Kohlen W."/>
            <person name="Bisseling T."/>
            <person name="Smit S."/>
            <person name="Geurts R."/>
        </authorList>
    </citation>
    <scope>NUCLEOTIDE SEQUENCE [LARGE SCALE GENOMIC DNA]</scope>
    <source>
        <strain evidence="2">cv. RG33-2</strain>
    </source>
</reference>
<name>A0A2P5EIZ0_TREOI</name>